<accession>A0A7X2NLX9</accession>
<evidence type="ECO:0000313" key="20">
    <source>
        <dbReference type="Proteomes" id="UP000429958"/>
    </source>
</evidence>
<feature type="active site" description="Acyl-ester intermediate" evidence="13">
    <location>
        <position position="129"/>
    </location>
</feature>
<evidence type="ECO:0000313" key="19">
    <source>
        <dbReference type="EMBL" id="MSS37320.1"/>
    </source>
</evidence>
<feature type="active site" evidence="13">
    <location>
        <position position="189"/>
    </location>
</feature>
<keyword evidence="10" id="KW-0573">Peptidoglycan synthesis</keyword>
<dbReference type="SUPFAM" id="SSF56601">
    <property type="entry name" value="beta-lactamase/transpeptidase-like"/>
    <property type="match status" value="1"/>
</dbReference>
<evidence type="ECO:0000259" key="18">
    <source>
        <dbReference type="SMART" id="SM00936"/>
    </source>
</evidence>
<keyword evidence="7 17" id="KW-0732">Signal</keyword>
<dbReference type="InterPro" id="IPR037167">
    <property type="entry name" value="Peptidase_S11_C_sf"/>
</dbReference>
<feature type="signal peptide" evidence="17">
    <location>
        <begin position="1"/>
        <end position="21"/>
    </location>
</feature>
<evidence type="ECO:0000256" key="4">
    <source>
        <dbReference type="ARBA" id="ARBA00012448"/>
    </source>
</evidence>
<dbReference type="Gene3D" id="3.40.710.10">
    <property type="entry name" value="DD-peptidase/beta-lactamase superfamily"/>
    <property type="match status" value="1"/>
</dbReference>
<keyword evidence="8" id="KW-0378">Hydrolase</keyword>
<dbReference type="Gene3D" id="2.60.410.10">
    <property type="entry name" value="D-Ala-D-Ala carboxypeptidase, C-terminal domain"/>
    <property type="match status" value="1"/>
</dbReference>
<dbReference type="EMBL" id="VUMD01000010">
    <property type="protein sequence ID" value="MSS37320.1"/>
    <property type="molecule type" value="Genomic_DNA"/>
</dbReference>
<feature type="compositionally biased region" description="Basic and acidic residues" evidence="16">
    <location>
        <begin position="70"/>
        <end position="86"/>
    </location>
</feature>
<name>A0A7X2NLX9_9CLOT</name>
<evidence type="ECO:0000256" key="2">
    <source>
        <dbReference type="ARBA" id="ARBA00004752"/>
    </source>
</evidence>
<evidence type="ECO:0000256" key="16">
    <source>
        <dbReference type="SAM" id="MobiDB-lite"/>
    </source>
</evidence>
<dbReference type="SUPFAM" id="SSF69189">
    <property type="entry name" value="Penicillin-binding protein associated domain"/>
    <property type="match status" value="1"/>
</dbReference>
<dbReference type="InterPro" id="IPR018044">
    <property type="entry name" value="Peptidase_S11"/>
</dbReference>
<feature type="region of interest" description="Disordered" evidence="16">
    <location>
        <begin position="47"/>
        <end position="93"/>
    </location>
</feature>
<evidence type="ECO:0000256" key="17">
    <source>
        <dbReference type="SAM" id="SignalP"/>
    </source>
</evidence>
<evidence type="ECO:0000256" key="14">
    <source>
        <dbReference type="PIRSR" id="PIRSR618044-2"/>
    </source>
</evidence>
<dbReference type="SMART" id="SM00936">
    <property type="entry name" value="PBP5_C"/>
    <property type="match status" value="1"/>
</dbReference>
<dbReference type="InterPro" id="IPR015956">
    <property type="entry name" value="Peniciliin-bd_prot_C_sf"/>
</dbReference>
<comment type="similarity">
    <text evidence="3 15">Belongs to the peptidase S11 family.</text>
</comment>
<evidence type="ECO:0000256" key="12">
    <source>
        <dbReference type="ARBA" id="ARBA00034000"/>
    </source>
</evidence>
<keyword evidence="11" id="KW-0961">Cell wall biogenesis/degradation</keyword>
<keyword evidence="9" id="KW-0133">Cell shape</keyword>
<dbReference type="GO" id="GO:0071555">
    <property type="term" value="P:cell wall organization"/>
    <property type="evidence" value="ECO:0007669"/>
    <property type="project" value="UniProtKB-KW"/>
</dbReference>
<evidence type="ECO:0000256" key="6">
    <source>
        <dbReference type="ARBA" id="ARBA00022670"/>
    </source>
</evidence>
<dbReference type="InterPro" id="IPR012907">
    <property type="entry name" value="Peptidase_S11_C"/>
</dbReference>
<evidence type="ECO:0000256" key="3">
    <source>
        <dbReference type="ARBA" id="ARBA00007164"/>
    </source>
</evidence>
<feature type="domain" description="Peptidase S11 D-Ala-D-Ala carboxypeptidase A C-terminal" evidence="18">
    <location>
        <begin position="349"/>
        <end position="442"/>
    </location>
</feature>
<dbReference type="UniPathway" id="UPA00219"/>
<evidence type="ECO:0000256" key="11">
    <source>
        <dbReference type="ARBA" id="ARBA00023316"/>
    </source>
</evidence>
<dbReference type="GO" id="GO:0009252">
    <property type="term" value="P:peptidoglycan biosynthetic process"/>
    <property type="evidence" value="ECO:0007669"/>
    <property type="project" value="UniProtKB-UniPathway"/>
</dbReference>
<evidence type="ECO:0000256" key="15">
    <source>
        <dbReference type="RuleBase" id="RU004016"/>
    </source>
</evidence>
<feature type="binding site" evidence="14">
    <location>
        <position position="302"/>
    </location>
    <ligand>
        <name>substrate</name>
    </ligand>
</feature>
<evidence type="ECO:0000256" key="7">
    <source>
        <dbReference type="ARBA" id="ARBA00022729"/>
    </source>
</evidence>
<gene>
    <name evidence="19" type="ORF">FYJ39_12230</name>
</gene>
<evidence type="ECO:0000256" key="8">
    <source>
        <dbReference type="ARBA" id="ARBA00022801"/>
    </source>
</evidence>
<dbReference type="Proteomes" id="UP000429958">
    <property type="component" value="Unassembled WGS sequence"/>
</dbReference>
<dbReference type="GO" id="GO:0009002">
    <property type="term" value="F:serine-type D-Ala-D-Ala carboxypeptidase activity"/>
    <property type="evidence" value="ECO:0007669"/>
    <property type="project" value="UniProtKB-EC"/>
</dbReference>
<dbReference type="PRINTS" id="PR00725">
    <property type="entry name" value="DADACBPTASE1"/>
</dbReference>
<evidence type="ECO:0000256" key="13">
    <source>
        <dbReference type="PIRSR" id="PIRSR618044-1"/>
    </source>
</evidence>
<keyword evidence="20" id="KW-1185">Reference proteome</keyword>
<dbReference type="AlphaFoldDB" id="A0A7X2NLX9"/>
<feature type="chain" id="PRO_5038983576" description="serine-type D-Ala-D-Ala carboxypeptidase" evidence="17">
    <location>
        <begin position="22"/>
        <end position="459"/>
    </location>
</feature>
<sequence>MKRIAAICLTLTVLLLHPAAAALGQEPEIAIPAGAIVQAVEEGNREIDSESVSGKLAEEQNVGSGGQTEGEERGRESETARKEERSLSAVEADTDPAVSIAAPSAVLMEASTGQVIYEKGADEKRSPASVTKVMTLILIFDALESGKIKLTDEVVTSAYAKSMGGSQVFLEEGEAQTVETLIKCIVIASGNDASVAMAEYIAGSEGEFVRMMNERASGLGMNNTHFVDCCGLTESPEHLTTARDIAIMSRELINRYPQIHNYSTIWMENITHVTKQGTKEFGLSNTNKLLKMATNFKVTGLKTGSTSIAKYCLSATAEKDGVRLIAAIMAAPDYKTRFGDAQTLINYGYANCRLYEDKDPLPLPGMPVTGGVEDEVGLKYQGTFSYLSLRGEDFAAIERRLVLPESMEAPIKPGQKAGMLEYTLNGDSLGQVDIITDGAVREAGYMDYLKKLIHAWQLG</sequence>
<evidence type="ECO:0000256" key="9">
    <source>
        <dbReference type="ARBA" id="ARBA00022960"/>
    </source>
</evidence>
<evidence type="ECO:0000256" key="5">
    <source>
        <dbReference type="ARBA" id="ARBA00022645"/>
    </source>
</evidence>
<keyword evidence="5 19" id="KW-0121">Carboxypeptidase</keyword>
<dbReference type="PANTHER" id="PTHR21581:SF6">
    <property type="entry name" value="TRAFFICKING PROTEIN PARTICLE COMPLEX SUBUNIT 12"/>
    <property type="match status" value="1"/>
</dbReference>
<comment type="pathway">
    <text evidence="2">Cell wall biogenesis; peptidoglycan biosynthesis.</text>
</comment>
<dbReference type="EC" id="3.4.16.4" evidence="4"/>
<protein>
    <recommendedName>
        <fullName evidence="4">serine-type D-Ala-D-Ala carboxypeptidase</fullName>
        <ecNumber evidence="4">3.4.16.4</ecNumber>
    </recommendedName>
</protein>
<evidence type="ECO:0000256" key="1">
    <source>
        <dbReference type="ARBA" id="ARBA00003217"/>
    </source>
</evidence>
<dbReference type="Pfam" id="PF00768">
    <property type="entry name" value="Peptidase_S11"/>
    <property type="match status" value="1"/>
</dbReference>
<reference evidence="19 20" key="1">
    <citation type="submission" date="2019-08" db="EMBL/GenBank/DDBJ databases">
        <title>In-depth cultivation of the pig gut microbiome towards novel bacterial diversity and tailored functional studies.</title>
        <authorList>
            <person name="Wylensek D."/>
            <person name="Hitch T.C.A."/>
            <person name="Clavel T."/>
        </authorList>
    </citation>
    <scope>NUCLEOTIDE SEQUENCE [LARGE SCALE GENOMIC DNA]</scope>
    <source>
        <strain evidence="19 20">WCA-389-WT-23D1</strain>
    </source>
</reference>
<feature type="active site" description="Proton acceptor" evidence="13">
    <location>
        <position position="132"/>
    </location>
</feature>
<dbReference type="InterPro" id="IPR012338">
    <property type="entry name" value="Beta-lactam/transpept-like"/>
</dbReference>
<dbReference type="InterPro" id="IPR001967">
    <property type="entry name" value="Peptidase_S11_N"/>
</dbReference>
<comment type="catalytic activity">
    <reaction evidence="12">
        <text>Preferential cleavage: (Ac)2-L-Lys-D-Ala-|-D-Ala. Also transpeptidation of peptidyl-alanyl moieties that are N-acyl substituents of D-alanine.</text>
        <dbReference type="EC" id="3.4.16.4"/>
    </reaction>
</comment>
<keyword evidence="6" id="KW-0645">Protease</keyword>
<proteinExistence type="inferred from homology"/>
<dbReference type="GO" id="GO:0008360">
    <property type="term" value="P:regulation of cell shape"/>
    <property type="evidence" value="ECO:0007669"/>
    <property type="project" value="UniProtKB-KW"/>
</dbReference>
<dbReference type="RefSeq" id="WP_154472750.1">
    <property type="nucleotide sequence ID" value="NZ_DBEWUL010000125.1"/>
</dbReference>
<comment type="function">
    <text evidence="1">Removes C-terminal D-alanyl residues from sugar-peptide cell wall precursors.</text>
</comment>
<dbReference type="GO" id="GO:0006508">
    <property type="term" value="P:proteolysis"/>
    <property type="evidence" value="ECO:0007669"/>
    <property type="project" value="UniProtKB-KW"/>
</dbReference>
<comment type="caution">
    <text evidence="19">The sequence shown here is derived from an EMBL/GenBank/DDBJ whole genome shotgun (WGS) entry which is preliminary data.</text>
</comment>
<organism evidence="19 20">
    <name type="scientific">Clostridium porci</name>
    <dbReference type="NCBI Taxonomy" id="2605778"/>
    <lineage>
        <taxon>Bacteria</taxon>
        <taxon>Bacillati</taxon>
        <taxon>Bacillota</taxon>
        <taxon>Clostridia</taxon>
        <taxon>Eubacteriales</taxon>
        <taxon>Clostridiaceae</taxon>
        <taxon>Clostridium</taxon>
    </lineage>
</organism>
<evidence type="ECO:0000256" key="10">
    <source>
        <dbReference type="ARBA" id="ARBA00022984"/>
    </source>
</evidence>
<dbReference type="Pfam" id="PF07943">
    <property type="entry name" value="PBP5_C"/>
    <property type="match status" value="1"/>
</dbReference>
<dbReference type="PANTHER" id="PTHR21581">
    <property type="entry name" value="D-ALANYL-D-ALANINE CARBOXYPEPTIDASE"/>
    <property type="match status" value="1"/>
</dbReference>